<reference evidence="2 3" key="1">
    <citation type="submission" date="2016-10" db="EMBL/GenBank/DDBJ databases">
        <authorList>
            <person name="de Groot N.N."/>
        </authorList>
    </citation>
    <scope>NUCLEOTIDE SEQUENCE [LARGE SCALE GENOMIC DNA]</scope>
    <source>
        <strain evidence="2 3">ATCC 35022</strain>
    </source>
</reference>
<dbReference type="NCBIfam" id="NF011979">
    <property type="entry name" value="PRK15444.1"/>
    <property type="match status" value="1"/>
</dbReference>
<organism evidence="2 3">
    <name type="scientific">Bauldia litoralis</name>
    <dbReference type="NCBI Taxonomy" id="665467"/>
    <lineage>
        <taxon>Bacteria</taxon>
        <taxon>Pseudomonadati</taxon>
        <taxon>Pseudomonadota</taxon>
        <taxon>Alphaproteobacteria</taxon>
        <taxon>Hyphomicrobiales</taxon>
        <taxon>Kaistiaceae</taxon>
        <taxon>Bauldia</taxon>
    </lineage>
</organism>
<evidence type="ECO:0000313" key="2">
    <source>
        <dbReference type="EMBL" id="SDB54759.1"/>
    </source>
</evidence>
<dbReference type="Pfam" id="PF02286">
    <property type="entry name" value="Dehydratase_LU"/>
    <property type="match status" value="1"/>
</dbReference>
<dbReference type="InterPro" id="IPR003208">
    <property type="entry name" value="Dehydtase/Dehydtase_re"/>
</dbReference>
<dbReference type="Gene3D" id="3.20.20.350">
    <property type="entry name" value="Diol/glycerol dehydratase, large subunit"/>
    <property type="match status" value="1"/>
</dbReference>
<dbReference type="SUPFAM" id="SSF52968">
    <property type="entry name" value="B12-dependent dehydatase associated subunit"/>
    <property type="match status" value="1"/>
</dbReference>
<dbReference type="InterPro" id="IPR036999">
    <property type="entry name" value="Diol/glycerol_deHase_lsu_sf"/>
</dbReference>
<gene>
    <name evidence="2" type="ORF">SAMN02982931_04331</name>
</gene>
<feature type="domain" description="Diol/glycerol dehydratase large subunit" evidence="1">
    <location>
        <begin position="6"/>
        <end position="553"/>
    </location>
</feature>
<sequence>MAANRWGRFSDWDERPLRLDKFAVEDAENGFAAFKSPHDPKPGLRIVDGRVVELDGVAEADFDMIDLFVARYHLDTAVAEEAMAIPSPAIARMLVDMNVPRTELVRIAHGLTPAKLAEVVAELNALEIAFAYSKMRARRTPGNQGHVTNAKDDPLQLAADAATAVALGFDEIETTMRVSRNAWANALACAVGASVGRAGTLFQCASEEAEELKIGMAGFTSYAETVSVYGTERAFIDGDDTPWSKAFLATAYASRGIKMRCTSGAGSELLMGFHEKKSMLYLEARCLCLQRAMGVQGTQNGGIDGAPITATVPGGVREMMAENLVAVWLDLECASGNDARSTESEIRVGAKILPYLIGGSDLICSGFGSILKYDNSFNPSLLNGEELEDYLVLQRDFEADGGLTPIGEEQALDLRQRAVAAIAAVFEELDLGQPTREMMASVVMASGSDDTDSYLPGEVARISDRIRDRGITVVDVIKALHARGFIEEAENLLWLVKLRISGDYLQTSAMVRDGKILSAVNDPNDYGGPGTGYRLSAARREEIVAIRDVLDRETVLGQEEEFARQEAPGITFTKMGEATVGDDPREVVIGVSPAFGVKLFRTMSGIPVAELLGALVEGIESAGGVPRIVRLRHTADTSFLGLSAARLSGSRVGIGIQTKGTAVIHHADRLPHNNLELFSNAPITTLDHYRGLGRNAAIYARGDEPEPVVVPNHGEAMGSRYHARVALIYAIETELTADGAAPEEITMEIVGVPA</sequence>
<evidence type="ECO:0000259" key="1">
    <source>
        <dbReference type="Pfam" id="PF02286"/>
    </source>
</evidence>
<dbReference type="Proteomes" id="UP000199071">
    <property type="component" value="Unassembled WGS sequence"/>
</dbReference>
<dbReference type="InterPro" id="IPR003206">
    <property type="entry name" value="Diol/glycerol_deHydtase_lsu"/>
</dbReference>
<dbReference type="AlphaFoldDB" id="A0A1G6EBB9"/>
<dbReference type="InterPro" id="IPR010254">
    <property type="entry name" value="B12-dep_deHydtase_bsu"/>
</dbReference>
<dbReference type="GO" id="GO:0016836">
    <property type="term" value="F:hydro-lyase activity"/>
    <property type="evidence" value="ECO:0007669"/>
    <property type="project" value="InterPro"/>
</dbReference>
<name>A0A1G6EBB9_9HYPH</name>
<dbReference type="Pfam" id="PF02288">
    <property type="entry name" value="Dehydratase_MU"/>
    <property type="match status" value="1"/>
</dbReference>
<dbReference type="RefSeq" id="WP_090880088.1">
    <property type="nucleotide sequence ID" value="NZ_FMXQ01000011.1"/>
</dbReference>
<dbReference type="OrthoDB" id="304739at2"/>
<dbReference type="Gene3D" id="3.40.50.10150">
    <property type="entry name" value="B12-dependent dehydatase associated subunit"/>
    <property type="match status" value="1"/>
</dbReference>
<proteinExistence type="predicted"/>
<dbReference type="EMBL" id="FMXQ01000011">
    <property type="protein sequence ID" value="SDB54759.1"/>
    <property type="molecule type" value="Genomic_DNA"/>
</dbReference>
<keyword evidence="3" id="KW-1185">Reference proteome</keyword>
<dbReference type="SUPFAM" id="SSF51703">
    <property type="entry name" value="Cobalamin (vitamin B12)-dependent enzymes"/>
    <property type="match status" value="1"/>
</dbReference>
<dbReference type="GO" id="GO:0031419">
    <property type="term" value="F:cobalamin binding"/>
    <property type="evidence" value="ECO:0007669"/>
    <property type="project" value="InterPro"/>
</dbReference>
<protein>
    <submittedName>
        <fullName evidence="2">Propanediol dehydratase large subunit</fullName>
    </submittedName>
</protein>
<evidence type="ECO:0000313" key="3">
    <source>
        <dbReference type="Proteomes" id="UP000199071"/>
    </source>
</evidence>
<dbReference type="InterPro" id="IPR016176">
    <property type="entry name" value="Cbl-dep_enz_cat"/>
</dbReference>
<accession>A0A1G6EBB9</accession>
<dbReference type="STRING" id="665467.SAMN02982931_04331"/>